<dbReference type="AlphaFoldDB" id="A0A150GFW2"/>
<dbReference type="EMBL" id="LSYV01000030">
    <property type="protein sequence ID" value="KXZ48220.1"/>
    <property type="molecule type" value="Genomic_DNA"/>
</dbReference>
<comment type="caution">
    <text evidence="1">The sequence shown here is derived from an EMBL/GenBank/DDBJ whole genome shotgun (WGS) entry which is preliminary data.</text>
</comment>
<evidence type="ECO:0000313" key="1">
    <source>
        <dbReference type="EMBL" id="KXZ48220.1"/>
    </source>
</evidence>
<reference evidence="2" key="1">
    <citation type="journal article" date="2016" name="Nat. Commun.">
        <title>The Gonium pectorale genome demonstrates co-option of cell cycle regulation during the evolution of multicellularity.</title>
        <authorList>
            <person name="Hanschen E.R."/>
            <person name="Marriage T.N."/>
            <person name="Ferris P.J."/>
            <person name="Hamaji T."/>
            <person name="Toyoda A."/>
            <person name="Fujiyama A."/>
            <person name="Neme R."/>
            <person name="Noguchi H."/>
            <person name="Minakuchi Y."/>
            <person name="Suzuki M."/>
            <person name="Kawai-Toyooka H."/>
            <person name="Smith D.R."/>
            <person name="Sparks H."/>
            <person name="Anderson J."/>
            <person name="Bakaric R."/>
            <person name="Luria V."/>
            <person name="Karger A."/>
            <person name="Kirschner M.W."/>
            <person name="Durand P.M."/>
            <person name="Michod R.E."/>
            <person name="Nozaki H."/>
            <person name="Olson B.J."/>
        </authorList>
    </citation>
    <scope>NUCLEOTIDE SEQUENCE [LARGE SCALE GENOMIC DNA]</scope>
    <source>
        <strain evidence="2">NIES-2863</strain>
    </source>
</reference>
<keyword evidence="2" id="KW-1185">Reference proteome</keyword>
<proteinExistence type="predicted"/>
<gene>
    <name evidence="1" type="ORF">GPECTOR_29g125</name>
</gene>
<dbReference type="Proteomes" id="UP000075714">
    <property type="component" value="Unassembled WGS sequence"/>
</dbReference>
<accession>A0A150GFW2</accession>
<protein>
    <submittedName>
        <fullName evidence="1">Uncharacterized protein</fullName>
    </submittedName>
</protein>
<organism evidence="1 2">
    <name type="scientific">Gonium pectorale</name>
    <name type="common">Green alga</name>
    <dbReference type="NCBI Taxonomy" id="33097"/>
    <lineage>
        <taxon>Eukaryota</taxon>
        <taxon>Viridiplantae</taxon>
        <taxon>Chlorophyta</taxon>
        <taxon>core chlorophytes</taxon>
        <taxon>Chlorophyceae</taxon>
        <taxon>CS clade</taxon>
        <taxon>Chlamydomonadales</taxon>
        <taxon>Volvocaceae</taxon>
        <taxon>Gonium</taxon>
    </lineage>
</organism>
<evidence type="ECO:0000313" key="2">
    <source>
        <dbReference type="Proteomes" id="UP000075714"/>
    </source>
</evidence>
<name>A0A150GFW2_GONPE</name>
<sequence length="87" mass="9295">MLITITRFLETFSMPKCSVGGATLVFDVELVKVSDQPANPAEDPYGGEYDVTSGEGYNIDEGDQLLGGADLSGLNFDEDAGEQAEWS</sequence>